<dbReference type="InterPro" id="IPR005624">
    <property type="entry name" value="PduO/GlcC-like"/>
</dbReference>
<dbReference type="STRING" id="1434232.MAIT1_01475"/>
<dbReference type="Proteomes" id="UP000194003">
    <property type="component" value="Unassembled WGS sequence"/>
</dbReference>
<dbReference type="InterPro" id="IPR038084">
    <property type="entry name" value="PduO/GlcC-like_sf"/>
</dbReference>
<keyword evidence="3" id="KW-1185">Reference proteome</keyword>
<evidence type="ECO:0008006" key="4">
    <source>
        <dbReference type="Google" id="ProtNLM"/>
    </source>
</evidence>
<organism evidence="2 3">
    <name type="scientific">Magnetofaba australis IT-1</name>
    <dbReference type="NCBI Taxonomy" id="1434232"/>
    <lineage>
        <taxon>Bacteria</taxon>
        <taxon>Pseudomonadati</taxon>
        <taxon>Pseudomonadota</taxon>
        <taxon>Magnetococcia</taxon>
        <taxon>Magnetococcales</taxon>
        <taxon>Magnetococcaceae</taxon>
        <taxon>Magnetofaba</taxon>
    </lineage>
</organism>
<comment type="caution">
    <text evidence="2">The sequence shown here is derived from an EMBL/GenBank/DDBJ whole genome shotgun (WGS) entry which is preliminary data.</text>
</comment>
<sequence>MRKLIAIPALTALLAAPAVYAEGPMAVPVKKMTLESAQAIAMNTIKACRAKGIQIGVTVMDRDGIVQAQLRDTVAPPITLPISQGKAYAATMFRVPSSQLVDRANTAVGRAPGVIMSAGAVPIDVGGEFLGAVGVSGAPGGDIDEACAAEGLAPVKEELEMSMM</sequence>
<evidence type="ECO:0000313" key="3">
    <source>
        <dbReference type="Proteomes" id="UP000194003"/>
    </source>
</evidence>
<evidence type="ECO:0000313" key="2">
    <source>
        <dbReference type="EMBL" id="OSM01494.1"/>
    </source>
</evidence>
<proteinExistence type="predicted"/>
<dbReference type="OrthoDB" id="5786851at2"/>
<reference evidence="2 3" key="1">
    <citation type="journal article" date="2016" name="BMC Genomics">
        <title>Combined genomic and structural analyses of a cultured magnetotactic bacterium reveals its niche adaptation to a dynamic environment.</title>
        <authorList>
            <person name="Araujo A.C."/>
            <person name="Morillo V."/>
            <person name="Cypriano J."/>
            <person name="Teixeira L.C."/>
            <person name="Leao P."/>
            <person name="Lyra S."/>
            <person name="Almeida L.G."/>
            <person name="Bazylinski D.A."/>
            <person name="Vasconcellos A.T."/>
            <person name="Abreu F."/>
            <person name="Lins U."/>
        </authorList>
    </citation>
    <scope>NUCLEOTIDE SEQUENCE [LARGE SCALE GENOMIC DNA]</scope>
    <source>
        <strain evidence="2 3">IT-1</strain>
    </source>
</reference>
<dbReference type="Pfam" id="PF03928">
    <property type="entry name" value="HbpS-like"/>
    <property type="match status" value="1"/>
</dbReference>
<dbReference type="PANTHER" id="PTHR34309">
    <property type="entry name" value="SLR1406 PROTEIN"/>
    <property type="match status" value="1"/>
</dbReference>
<dbReference type="AlphaFoldDB" id="A0A1Y2K2T5"/>
<dbReference type="SUPFAM" id="SSF143744">
    <property type="entry name" value="GlcG-like"/>
    <property type="match status" value="1"/>
</dbReference>
<dbReference type="RefSeq" id="WP_085442945.1">
    <property type="nucleotide sequence ID" value="NZ_LVJN01000020.1"/>
</dbReference>
<dbReference type="InterPro" id="IPR052517">
    <property type="entry name" value="GlcG_carb_metab_protein"/>
</dbReference>
<name>A0A1Y2K2T5_9PROT</name>
<accession>A0A1Y2K2T5</accession>
<dbReference type="Gene3D" id="3.30.450.150">
    <property type="entry name" value="Haem-degrading domain"/>
    <property type="match status" value="1"/>
</dbReference>
<feature type="signal peptide" evidence="1">
    <location>
        <begin position="1"/>
        <end position="21"/>
    </location>
</feature>
<feature type="chain" id="PRO_5012960322" description="Adenosylcobalamin biosynthesis, GlcG-related protein" evidence="1">
    <location>
        <begin position="22"/>
        <end position="164"/>
    </location>
</feature>
<gene>
    <name evidence="2" type="ORF">MAIT1_01475</name>
</gene>
<protein>
    <recommendedName>
        <fullName evidence="4">Adenosylcobalamin biosynthesis, GlcG-related protein</fullName>
    </recommendedName>
</protein>
<evidence type="ECO:0000256" key="1">
    <source>
        <dbReference type="SAM" id="SignalP"/>
    </source>
</evidence>
<keyword evidence="1" id="KW-0732">Signal</keyword>
<dbReference type="EMBL" id="LVJN01000020">
    <property type="protein sequence ID" value="OSM01494.1"/>
    <property type="molecule type" value="Genomic_DNA"/>
</dbReference>
<dbReference type="PANTHER" id="PTHR34309:SF10">
    <property type="entry name" value="SLR1406 PROTEIN"/>
    <property type="match status" value="1"/>
</dbReference>